<evidence type="ECO:0000313" key="2">
    <source>
        <dbReference type="Proteomes" id="UP000076400"/>
    </source>
</evidence>
<dbReference type="InterPro" id="IPR009562">
    <property type="entry name" value="DUF1178"/>
</dbReference>
<comment type="caution">
    <text evidence="1">The sequence shown here is derived from an EMBL/GenBank/DDBJ whole genome shotgun (WGS) entry which is preliminary data.</text>
</comment>
<proteinExistence type="predicted"/>
<dbReference type="Proteomes" id="UP000076400">
    <property type="component" value="Unassembled WGS sequence"/>
</dbReference>
<protein>
    <submittedName>
        <fullName evidence="1">Uncharacterized protein</fullName>
    </submittedName>
</protein>
<dbReference type="RefSeq" id="WP_067551654.1">
    <property type="nucleotide sequence ID" value="NZ_LPXN01000009.1"/>
</dbReference>
<dbReference type="PIRSF" id="PIRSF032131">
    <property type="entry name" value="UCP032131"/>
    <property type="match status" value="1"/>
</dbReference>
<sequence>MIRYQLQCDKAHGFESWFRDSAAYDTLAAAGEVACPVCGSAKVEKQLMAPSIGKGGEGAEQTDKAMALAGEQLKALRELRRQIESNADYVGPSFAEVARKIHYGEIDQRNIYGETSPDDAKALRDEGIDFATVPWVPAAEN</sequence>
<dbReference type="Pfam" id="PF06676">
    <property type="entry name" value="DUF1178"/>
    <property type="match status" value="1"/>
</dbReference>
<keyword evidence="2" id="KW-1185">Reference proteome</keyword>
<accession>A0A154WGM5</accession>
<dbReference type="EMBL" id="LPXN01000009">
    <property type="protein sequence ID" value="KZD12649.1"/>
    <property type="molecule type" value="Genomic_DNA"/>
</dbReference>
<gene>
    <name evidence="1" type="ORF">AUP43_15705</name>
</gene>
<reference evidence="1 2" key="1">
    <citation type="submission" date="2015-12" db="EMBL/GenBank/DDBJ databases">
        <title>Genome sequence of Oceanibaculum pacificum MCCC 1A02656.</title>
        <authorList>
            <person name="Lu L."/>
            <person name="Lai Q."/>
            <person name="Shao Z."/>
            <person name="Qian P."/>
        </authorList>
    </citation>
    <scope>NUCLEOTIDE SEQUENCE [LARGE SCALE GENOMIC DNA]</scope>
    <source>
        <strain evidence="1 2">MCCC 1A02656</strain>
    </source>
</reference>
<name>A0A154WGM5_9PROT</name>
<dbReference type="OrthoDB" id="9799894at2"/>
<dbReference type="AlphaFoldDB" id="A0A154WGM5"/>
<evidence type="ECO:0000313" key="1">
    <source>
        <dbReference type="EMBL" id="KZD12649.1"/>
    </source>
</evidence>
<organism evidence="1 2">
    <name type="scientific">Oceanibaculum pacificum</name>
    <dbReference type="NCBI Taxonomy" id="580166"/>
    <lineage>
        <taxon>Bacteria</taxon>
        <taxon>Pseudomonadati</taxon>
        <taxon>Pseudomonadota</taxon>
        <taxon>Alphaproteobacteria</taxon>
        <taxon>Rhodospirillales</taxon>
        <taxon>Oceanibaculaceae</taxon>
        <taxon>Oceanibaculum</taxon>
    </lineage>
</organism>
<dbReference type="STRING" id="580166.AUP43_15705"/>